<dbReference type="CDD" id="cd06558">
    <property type="entry name" value="crotonase-like"/>
    <property type="match status" value="1"/>
</dbReference>
<evidence type="ECO:0000313" key="2">
    <source>
        <dbReference type="EMBL" id="MBY84401.1"/>
    </source>
</evidence>
<dbReference type="RefSeq" id="XP_025421578.1">
    <property type="nucleotide sequence ID" value="XM_025565793.1"/>
</dbReference>
<dbReference type="PANTHER" id="PTHR43684:SF11">
    <property type="entry name" value="CHROMO DOMAIN-CONTAINING PROTEIN"/>
    <property type="match status" value="1"/>
</dbReference>
<dbReference type="EMBL" id="GGMS01015198">
    <property type="protein sequence ID" value="MBY84401.1"/>
    <property type="molecule type" value="Transcribed_RNA"/>
</dbReference>
<dbReference type="InterPro" id="IPR001753">
    <property type="entry name" value="Enoyl-CoA_hydra/iso"/>
</dbReference>
<gene>
    <name evidence="2" type="primary">CDYL2</name>
    <name evidence="4" type="synonym">LOC112691523</name>
    <name evidence="2" type="ORF">g.81771</name>
</gene>
<feature type="region of interest" description="Disordered" evidence="1">
    <location>
        <begin position="331"/>
        <end position="410"/>
    </location>
</feature>
<dbReference type="PANTHER" id="PTHR43684">
    <property type="match status" value="1"/>
</dbReference>
<keyword evidence="3" id="KW-1185">Reference proteome</keyword>
<proteinExistence type="predicted"/>
<sequence length="1094" mass="121969">MEVVEVNEIPCRSDVDEVVLLDMDKTNGVQDSPEMHKLNVEEEIAVRTLEDTADKEVVIQEQQGDNSGTNGMMEVVETCDDSIQDDQMEIVDESMCNSTVVVNSCSDSHEPELNVSEMTIVDENGQKLDCIVIDNNQEIEVENNQEITVENNQEIEVEIGNNQEIEVEIENNQIFEDENNQEVEVVELANASVTEDMDTSTNESEIKGENTNESLNTDQTMEQDIQLYETKNTDGTLVVKKNQVTVTIPQHIAGRDISSLTEETLPRSGKRMLKPRFGVKVPYIHMTSQIVTQDEIAKELFERFQQKYPITRVDKPDKLFSMKLTHRLANKISPLKTPDGKSKDSTNTSNKSSKKLNIKKELSNKKLEKIDAGTTSKSVENSQSPSSNVQLSNNVSKESIQDNDSQSDSQHIDQITNTLKSLDQSADQSINNISDDKNDEKISSNEELIAILEDFEVIETADTNGNKVPELPKPVVKKKIIRSTTRTKRSKPKLDPEIEKQIALKQLQEVSRPKRFDSHFAKRKAETEKKLLPKADLGSAQKRKKPGDVPEVKIAIDQYIKSYTDKRQSTVKLEPTFNDETASDNIEEVESEPKTNEVAKARTMREINRLLGDEGAINMIYSLEKRRSPGNNNSKNILPSTRRKKKDLMLKTKLVKNAMLKMSSPASTALSSNRLGRRSDVCTPSLTPENKCTRKTSLDSQGSDQSVKSLGNFSGRKIIPADESKIIRKHSSSSEASSVGGSPIHPIPVHVPIDNVTTKHAPVKPLRVYTRKNKTSDDILLNLDDQPFTETSKVTNKSCAKTKAPVSQKVKKQSLQVSKLSKSLAESIKQEVEDTKYNEITIRRYDGVVHITLTPVSTVMKNALNISVMKELIKELNNLENDDTCKVVLVSSAGRIFCQGLDIAPLIHHDPVKCKEAAIEISSVLKKFISSLSNFPKLLVAGVDGAAVGLGATMLVHFDLVFASDKATFETPYAQLGHIAEGAATTILGRLLVAEMIIGNQRLTAGQAHYYGLVTRTLWPDRFHDELIPLVKSLARQSLQAMKTSKALQKQETKDKLAKSLESETHILVQQWTGDECQQNLQTYLKDAVDNINT</sequence>
<dbReference type="InterPro" id="IPR014748">
    <property type="entry name" value="Enoyl-CoA_hydra_C"/>
</dbReference>
<feature type="compositionally biased region" description="Basic and acidic residues" evidence="1">
    <location>
        <begin position="358"/>
        <end position="371"/>
    </location>
</feature>
<feature type="compositionally biased region" description="Polar residues" evidence="1">
    <location>
        <begin position="373"/>
        <end position="398"/>
    </location>
</feature>
<protein>
    <submittedName>
        <fullName evidence="2">Chromodomain Y-like protein 2</fullName>
    </submittedName>
    <submittedName>
        <fullName evidence="4">Uncharacterized protein LOC112691523</fullName>
    </submittedName>
</protein>
<evidence type="ECO:0000256" key="1">
    <source>
        <dbReference type="SAM" id="MobiDB-lite"/>
    </source>
</evidence>
<dbReference type="InterPro" id="IPR051053">
    <property type="entry name" value="ECH/Chromodomain_protein"/>
</dbReference>
<dbReference type="Gene3D" id="1.10.12.10">
    <property type="entry name" value="Lyase 2-enoyl-coa Hydratase, Chain A, domain 2"/>
    <property type="match status" value="1"/>
</dbReference>
<feature type="region of interest" description="Disordered" evidence="1">
    <location>
        <begin position="664"/>
        <end position="711"/>
    </location>
</feature>
<feature type="compositionally biased region" description="Polar residues" evidence="1">
    <location>
        <begin position="664"/>
        <end position="674"/>
    </location>
</feature>
<dbReference type="Proteomes" id="UP000694846">
    <property type="component" value="Unplaced"/>
</dbReference>
<dbReference type="SUPFAM" id="SSF52096">
    <property type="entry name" value="ClpP/crotonase"/>
    <property type="match status" value="1"/>
</dbReference>
<dbReference type="Pfam" id="PF00378">
    <property type="entry name" value="ECH_1"/>
    <property type="match status" value="1"/>
</dbReference>
<dbReference type="AlphaFoldDB" id="A0A2S2R2Y7"/>
<evidence type="ECO:0000313" key="3">
    <source>
        <dbReference type="Proteomes" id="UP000694846"/>
    </source>
</evidence>
<accession>A0A2S2R2Y7</accession>
<organism evidence="2">
    <name type="scientific">Sipha flava</name>
    <name type="common">yellow sugarcane aphid</name>
    <dbReference type="NCBI Taxonomy" id="143950"/>
    <lineage>
        <taxon>Eukaryota</taxon>
        <taxon>Metazoa</taxon>
        <taxon>Ecdysozoa</taxon>
        <taxon>Arthropoda</taxon>
        <taxon>Hexapoda</taxon>
        <taxon>Insecta</taxon>
        <taxon>Pterygota</taxon>
        <taxon>Neoptera</taxon>
        <taxon>Paraneoptera</taxon>
        <taxon>Hemiptera</taxon>
        <taxon>Sternorrhyncha</taxon>
        <taxon>Aphidomorpha</taxon>
        <taxon>Aphidoidea</taxon>
        <taxon>Aphididae</taxon>
        <taxon>Sipha</taxon>
    </lineage>
</organism>
<reference evidence="4" key="2">
    <citation type="submission" date="2025-04" db="UniProtKB">
        <authorList>
            <consortium name="RefSeq"/>
        </authorList>
    </citation>
    <scope>IDENTIFICATION</scope>
    <source>
        <tissue evidence="4">Whole body</tissue>
    </source>
</reference>
<dbReference type="InterPro" id="IPR029045">
    <property type="entry name" value="ClpP/crotonase-like_dom_sf"/>
</dbReference>
<evidence type="ECO:0000313" key="4">
    <source>
        <dbReference type="RefSeq" id="XP_025421578.1"/>
    </source>
</evidence>
<name>A0A2S2R2Y7_9HEMI</name>
<dbReference type="OrthoDB" id="6357915at2759"/>
<reference evidence="2" key="1">
    <citation type="submission" date="2018-04" db="EMBL/GenBank/DDBJ databases">
        <title>Transcriptome assembly of Sipha flava.</title>
        <authorList>
            <person name="Scully E.D."/>
            <person name="Geib S.M."/>
            <person name="Palmer N.A."/>
            <person name="Koch K."/>
            <person name="Bradshaw J."/>
            <person name="Heng-Moss T."/>
            <person name="Sarath G."/>
        </authorList>
    </citation>
    <scope>NUCLEOTIDE SEQUENCE</scope>
</reference>
<dbReference type="Gene3D" id="3.90.226.10">
    <property type="entry name" value="2-enoyl-CoA Hydratase, Chain A, domain 1"/>
    <property type="match status" value="1"/>
</dbReference>
<feature type="compositionally biased region" description="Polar residues" evidence="1">
    <location>
        <begin position="698"/>
        <end position="711"/>
    </location>
</feature>